<dbReference type="EMBL" id="QGHD01000035">
    <property type="protein sequence ID" value="PWK92632.1"/>
    <property type="molecule type" value="Genomic_DNA"/>
</dbReference>
<protein>
    <submittedName>
        <fullName evidence="1">Uncharacterized protein</fullName>
    </submittedName>
</protein>
<sequence length="326" mass="37517">MKKGIAYFGVRNPERIVDDLKEIRAAGFTHVLHTWSEEDEQYYPETMRKIIAISTELGLKVYVNPWGVGRVFGGEAYSELTARNHEMCQVSLNGKAAVAACPNHPEFRAYMHRWIESVCLSQVETIFWDEPHFYFEKGALENWACTCSVCQEKFLKRFGYAMPHELTPDVKKFREDSLVDFLSEMTSAVLRLGKRNCVCMLPPWFPAGLDNWDEIAHLDSVDEIACDPYWERGASLESIQKNYAQVSERIVQLATKFGKEPQMWIKNYQIERGREKDIQVATAEAIRAGVQNIFAWSYKGNAYLSWLASDDPEAVWKTQCRALSEK</sequence>
<gene>
    <name evidence="1" type="ORF">B0H50_1354</name>
</gene>
<organism evidence="1 2">
    <name type="scientific">Hallerella porci</name>
    <dbReference type="NCBI Taxonomy" id="1945871"/>
    <lineage>
        <taxon>Bacteria</taxon>
        <taxon>Pseudomonadati</taxon>
        <taxon>Fibrobacterota</taxon>
        <taxon>Fibrobacteria</taxon>
        <taxon>Fibrobacterales</taxon>
        <taxon>Fibrobacteraceae</taxon>
        <taxon>Hallerella</taxon>
    </lineage>
</organism>
<comment type="caution">
    <text evidence="1">The sequence shown here is derived from an EMBL/GenBank/DDBJ whole genome shotgun (WGS) entry which is preliminary data.</text>
</comment>
<name>A0ABX5LLB6_9BACT</name>
<accession>A0ABX5LLB6</accession>
<evidence type="ECO:0000313" key="2">
    <source>
        <dbReference type="Proteomes" id="UP000245523"/>
    </source>
</evidence>
<dbReference type="InterPro" id="IPR017853">
    <property type="entry name" value="GH"/>
</dbReference>
<dbReference type="SUPFAM" id="SSF51445">
    <property type="entry name" value="(Trans)glycosidases"/>
    <property type="match status" value="1"/>
</dbReference>
<proteinExistence type="predicted"/>
<dbReference type="RefSeq" id="WP_109587810.1">
    <property type="nucleotide sequence ID" value="NZ_QGHD01000035.1"/>
</dbReference>
<evidence type="ECO:0000313" key="1">
    <source>
        <dbReference type="EMBL" id="PWK92632.1"/>
    </source>
</evidence>
<dbReference type="Proteomes" id="UP000245523">
    <property type="component" value="Unassembled WGS sequence"/>
</dbReference>
<dbReference type="Gene3D" id="3.20.20.80">
    <property type="entry name" value="Glycosidases"/>
    <property type="match status" value="2"/>
</dbReference>
<keyword evidence="2" id="KW-1185">Reference proteome</keyword>
<reference evidence="1 2" key="1">
    <citation type="submission" date="2018-05" db="EMBL/GenBank/DDBJ databases">
        <title>Animal gut microbial communities from fecal samples from Wisconsin, USA.</title>
        <authorList>
            <person name="Neumann A."/>
        </authorList>
    </citation>
    <scope>NUCLEOTIDE SEQUENCE [LARGE SCALE GENOMIC DNA]</scope>
    <source>
        <strain evidence="1 2">UWS4</strain>
    </source>
</reference>